<dbReference type="CDD" id="cd00118">
    <property type="entry name" value="LysM"/>
    <property type="match status" value="1"/>
</dbReference>
<dbReference type="Pfam" id="PF01551">
    <property type="entry name" value="Peptidase_M23"/>
    <property type="match status" value="1"/>
</dbReference>
<dbReference type="PROSITE" id="PS51782">
    <property type="entry name" value="LYSM"/>
    <property type="match status" value="1"/>
</dbReference>
<reference evidence="2 3" key="1">
    <citation type="journal article" date="2007" name="PLoS Genet.">
        <title>Patterns and implications of gene gain and loss in the evolution of Prochlorococcus.</title>
        <authorList>
            <person name="Kettler G.C."/>
            <person name="Martiny A.C."/>
            <person name="Huang K."/>
            <person name="Zucker J."/>
            <person name="Coleman M.L."/>
            <person name="Rodrigue S."/>
            <person name="Chen F."/>
            <person name="Lapidus A."/>
            <person name="Ferriera S."/>
            <person name="Johnson J."/>
            <person name="Steglich C."/>
            <person name="Church G.M."/>
            <person name="Richardson P."/>
            <person name="Chisholm S.W."/>
        </authorList>
    </citation>
    <scope>NUCLEOTIDE SEQUENCE [LARGE SCALE GENOMIC DNA]</scope>
    <source>
        <strain evidence="2 3">MIT 9303</strain>
    </source>
</reference>
<protein>
    <submittedName>
        <fullName evidence="2">LysM motif:Peptidase family M23/M37</fullName>
    </submittedName>
</protein>
<dbReference type="InterPro" id="IPR036779">
    <property type="entry name" value="LysM_dom_sf"/>
</dbReference>
<sequence>MASMNSLPLLISTIAAPVLALGTLNQLPGEASKYHHPASHPLPPPVLPQTDGQIWVKINKPATIKFIAHQLGISWSEISALNDHSSANRLMAGSWIVLPVSAMARLQQSKSLDITTVSHNQPPVTAPAPPASLVTIQSGDSIASIAKQHGQTHQRIRQLNPGLEFNQLTVGRKIRVAKATRPQKTTLTTSLGTNNLQSLSLLSNGGGWIDLGDTNSYIWPTKGVITSGYGWRWGRMHQGIDIANKVNTPILSAKGGIVSYAGWKGAYGYLVEIAHANGDSTRYAHNNRLLVKKGQIVPQGAKIATMGSTGRSTGPHLHFEIRKKSGTAINPANLLPSKIVTTVPTFHYCYHHKSFHEHHV</sequence>
<evidence type="ECO:0000313" key="2">
    <source>
        <dbReference type="EMBL" id="ABM78210.1"/>
    </source>
</evidence>
<evidence type="ECO:0000259" key="1">
    <source>
        <dbReference type="PROSITE" id="PS51782"/>
    </source>
</evidence>
<dbReference type="SMART" id="SM00257">
    <property type="entry name" value="LysM"/>
    <property type="match status" value="2"/>
</dbReference>
<dbReference type="STRING" id="59922.P9303_14641"/>
<dbReference type="PANTHER" id="PTHR21666">
    <property type="entry name" value="PEPTIDASE-RELATED"/>
    <property type="match status" value="1"/>
</dbReference>
<dbReference type="KEGG" id="pmf:P9303_14641"/>
<dbReference type="InterPro" id="IPR016047">
    <property type="entry name" value="M23ase_b-sheet_dom"/>
</dbReference>
<dbReference type="SUPFAM" id="SSF54106">
    <property type="entry name" value="LysM domain"/>
    <property type="match status" value="1"/>
</dbReference>
<dbReference type="PANTHER" id="PTHR21666:SF270">
    <property type="entry name" value="MUREIN HYDROLASE ACTIVATOR ENVC"/>
    <property type="match status" value="1"/>
</dbReference>
<gene>
    <name evidence="2" type="ordered locus">P9303_14641</name>
</gene>
<name>A2C9Q0_PROM3</name>
<dbReference type="CDD" id="cd12797">
    <property type="entry name" value="M23_peptidase"/>
    <property type="match status" value="1"/>
</dbReference>
<dbReference type="SUPFAM" id="SSF51261">
    <property type="entry name" value="Duplicated hybrid motif"/>
    <property type="match status" value="1"/>
</dbReference>
<dbReference type="HOGENOM" id="CLU_015589_0_0_3"/>
<dbReference type="EMBL" id="CP000554">
    <property type="protein sequence ID" value="ABM78210.1"/>
    <property type="molecule type" value="Genomic_DNA"/>
</dbReference>
<accession>A2C9Q0</accession>
<dbReference type="InterPro" id="IPR011055">
    <property type="entry name" value="Dup_hybrid_motif"/>
</dbReference>
<evidence type="ECO:0000313" key="3">
    <source>
        <dbReference type="Proteomes" id="UP000002274"/>
    </source>
</evidence>
<dbReference type="AlphaFoldDB" id="A2C9Q0"/>
<dbReference type="Pfam" id="PF01476">
    <property type="entry name" value="LysM"/>
    <property type="match status" value="2"/>
</dbReference>
<dbReference type="InterPro" id="IPR018392">
    <property type="entry name" value="LysM"/>
</dbReference>
<dbReference type="InterPro" id="IPR050570">
    <property type="entry name" value="Cell_wall_metabolism_enzyme"/>
</dbReference>
<organism evidence="2 3">
    <name type="scientific">Prochlorococcus marinus (strain MIT 9303)</name>
    <dbReference type="NCBI Taxonomy" id="59922"/>
    <lineage>
        <taxon>Bacteria</taxon>
        <taxon>Bacillati</taxon>
        <taxon>Cyanobacteriota</taxon>
        <taxon>Cyanophyceae</taxon>
        <taxon>Synechococcales</taxon>
        <taxon>Prochlorococcaceae</taxon>
        <taxon>Prochlorococcus</taxon>
    </lineage>
</organism>
<dbReference type="GO" id="GO:0004222">
    <property type="term" value="F:metalloendopeptidase activity"/>
    <property type="evidence" value="ECO:0007669"/>
    <property type="project" value="TreeGrafter"/>
</dbReference>
<feature type="domain" description="LysM" evidence="1">
    <location>
        <begin position="132"/>
        <end position="176"/>
    </location>
</feature>
<dbReference type="Gene3D" id="3.10.350.10">
    <property type="entry name" value="LysM domain"/>
    <property type="match status" value="1"/>
</dbReference>
<dbReference type="Gene3D" id="2.70.70.10">
    <property type="entry name" value="Glucose Permease (Domain IIA)"/>
    <property type="match status" value="1"/>
</dbReference>
<proteinExistence type="predicted"/>
<dbReference type="Proteomes" id="UP000002274">
    <property type="component" value="Chromosome"/>
</dbReference>